<evidence type="ECO:0000313" key="4">
    <source>
        <dbReference type="Proteomes" id="UP000036951"/>
    </source>
</evidence>
<proteinExistence type="predicted"/>
<organism evidence="3 4">
    <name type="scientific">Xylanibacter rarus</name>
    <dbReference type="NCBI Taxonomy" id="1676614"/>
    <lineage>
        <taxon>Bacteria</taxon>
        <taxon>Pseudomonadati</taxon>
        <taxon>Bacteroidota</taxon>
        <taxon>Bacteroidia</taxon>
        <taxon>Bacteroidales</taxon>
        <taxon>Prevotellaceae</taxon>
        <taxon>Xylanibacter</taxon>
    </lineage>
</organism>
<feature type="domain" description="LysM" evidence="2">
    <location>
        <begin position="29"/>
        <end position="75"/>
    </location>
</feature>
<dbReference type="SUPFAM" id="SSF54106">
    <property type="entry name" value="LysM domain"/>
    <property type="match status" value="1"/>
</dbReference>
<accession>A0A8E1QY26</accession>
<dbReference type="Gene3D" id="3.40.50.2300">
    <property type="match status" value="1"/>
</dbReference>
<keyword evidence="1" id="KW-0732">Signal</keyword>
<dbReference type="InterPro" id="IPR018392">
    <property type="entry name" value="LysM"/>
</dbReference>
<dbReference type="OrthoDB" id="2149800at2"/>
<dbReference type="InterPro" id="IPR036779">
    <property type="entry name" value="LysM_dom_sf"/>
</dbReference>
<comment type="caution">
    <text evidence="3">The sequence shown here is derived from an EMBL/GenBank/DDBJ whole genome shotgun (WGS) entry which is preliminary data.</text>
</comment>
<sequence length="446" mass="50729">MRHFSRYIVLFLVFFAAFDMFAQNKDVQDMHKVKRSETIFGIARKYGITVSELIKANPEMNDPNYELKKGDYIIIPKSGKSVVSKSVNTSDKAIKTSSKSVKVGVLLPLHNVDGDGRRMLEYYRGLLMACDDLKKEGLSIEINACNLPIDGNVYQTLSTAGLNKADVIFGPLYTKQVKPIADFAKDNGAKLVIPFSINGNDVASNSNIFQVYQSPEYFYNEVIKHFVYRFSNYHVVVIDCNDRTSDKGVFTFGLRKELEARNISCNVTNLNSSDAMFAKSFSAVKPNMVILNTGRSPELNQVLERLDALTGEHPSLAVSLFGYTEWLMYVKYNQEKFFKYDTYIPTAAYYNSYSTKVKTLENRYMRWFKSSMMDYLPRFALTGYDHGMFFLRGIYNNGKKFNGSTADKNAVQTPLHFTKLGSGGYQNAGFMFVHYNRNNTISLINF</sequence>
<dbReference type="EMBL" id="LFQU01000008">
    <property type="protein sequence ID" value="KOO68838.1"/>
    <property type="molecule type" value="Genomic_DNA"/>
</dbReference>
<dbReference type="AlphaFoldDB" id="A0A8E1QY26"/>
<evidence type="ECO:0000313" key="3">
    <source>
        <dbReference type="EMBL" id="KOO68838.1"/>
    </source>
</evidence>
<evidence type="ECO:0000259" key="2">
    <source>
        <dbReference type="PROSITE" id="PS51782"/>
    </source>
</evidence>
<dbReference type="SUPFAM" id="SSF53822">
    <property type="entry name" value="Periplasmic binding protein-like I"/>
    <property type="match status" value="1"/>
</dbReference>
<dbReference type="PROSITE" id="PS51782">
    <property type="entry name" value="LYSM"/>
    <property type="match status" value="1"/>
</dbReference>
<keyword evidence="4" id="KW-1185">Reference proteome</keyword>
<evidence type="ECO:0000256" key="1">
    <source>
        <dbReference type="SAM" id="SignalP"/>
    </source>
</evidence>
<dbReference type="Gene3D" id="3.10.350.10">
    <property type="entry name" value="LysM domain"/>
    <property type="match status" value="1"/>
</dbReference>
<dbReference type="Pfam" id="PF01476">
    <property type="entry name" value="LysM"/>
    <property type="match status" value="1"/>
</dbReference>
<protein>
    <submittedName>
        <fullName evidence="3">Peptidoglycan-binding protein LysM</fullName>
    </submittedName>
</protein>
<feature type="chain" id="PRO_5034913102" evidence="1">
    <location>
        <begin position="23"/>
        <end position="446"/>
    </location>
</feature>
<dbReference type="InterPro" id="IPR028082">
    <property type="entry name" value="Peripla_BP_I"/>
</dbReference>
<gene>
    <name evidence="3" type="ORF">ACU52_05800</name>
</gene>
<feature type="signal peptide" evidence="1">
    <location>
        <begin position="1"/>
        <end position="22"/>
    </location>
</feature>
<dbReference type="SMART" id="SM00257">
    <property type="entry name" value="LysM"/>
    <property type="match status" value="1"/>
</dbReference>
<name>A0A8E1QY26_9BACT</name>
<dbReference type="CDD" id="cd00118">
    <property type="entry name" value="LysM"/>
    <property type="match status" value="1"/>
</dbReference>
<dbReference type="Proteomes" id="UP000036951">
    <property type="component" value="Unassembled WGS sequence"/>
</dbReference>
<reference evidence="3 4" key="1">
    <citation type="submission" date="2015-06" db="EMBL/GenBank/DDBJ databases">
        <title>Prevotella sp. 109, sp. nov., a novel member of the family Prevotellaceae isolated from human faeces.</title>
        <authorList>
            <person name="Shkoporov A.N."/>
            <person name="Chaplin A.V."/>
            <person name="Kafarskaia L.I."/>
            <person name="Efimov B.A."/>
        </authorList>
    </citation>
    <scope>NUCLEOTIDE SEQUENCE [LARGE SCALE GENOMIC DNA]</scope>
    <source>
        <strain evidence="3 4">109</strain>
    </source>
</reference>